<dbReference type="EMBL" id="BAABCE010000001">
    <property type="protein sequence ID" value="GAA3527650.1"/>
    <property type="molecule type" value="Genomic_DNA"/>
</dbReference>
<dbReference type="RefSeq" id="WP_346180174.1">
    <property type="nucleotide sequence ID" value="NZ_BAABCE010000001.1"/>
</dbReference>
<evidence type="ECO:0000313" key="3">
    <source>
        <dbReference type="Proteomes" id="UP001500707"/>
    </source>
</evidence>
<dbReference type="Proteomes" id="UP001500707">
    <property type="component" value="Unassembled WGS sequence"/>
</dbReference>
<protein>
    <submittedName>
        <fullName evidence="2">Uncharacterized protein</fullName>
    </submittedName>
</protein>
<evidence type="ECO:0000313" key="2">
    <source>
        <dbReference type="EMBL" id="GAA3527650.1"/>
    </source>
</evidence>
<feature type="compositionally biased region" description="Basic and acidic residues" evidence="1">
    <location>
        <begin position="1"/>
        <end position="10"/>
    </location>
</feature>
<reference evidence="3" key="1">
    <citation type="journal article" date="2019" name="Int. J. Syst. Evol. Microbiol.">
        <title>The Global Catalogue of Microorganisms (GCM) 10K type strain sequencing project: providing services to taxonomists for standard genome sequencing and annotation.</title>
        <authorList>
            <consortium name="The Broad Institute Genomics Platform"/>
            <consortium name="The Broad Institute Genome Sequencing Center for Infectious Disease"/>
            <person name="Wu L."/>
            <person name="Ma J."/>
        </authorList>
    </citation>
    <scope>NUCLEOTIDE SEQUENCE [LARGE SCALE GENOMIC DNA]</scope>
    <source>
        <strain evidence="3">JCM 17656</strain>
    </source>
</reference>
<feature type="compositionally biased region" description="Basic and acidic residues" evidence="1">
    <location>
        <begin position="58"/>
        <end position="85"/>
    </location>
</feature>
<feature type="region of interest" description="Disordered" evidence="1">
    <location>
        <begin position="1"/>
        <end position="27"/>
    </location>
</feature>
<evidence type="ECO:0000256" key="1">
    <source>
        <dbReference type="SAM" id="MobiDB-lite"/>
    </source>
</evidence>
<proteinExistence type="predicted"/>
<gene>
    <name evidence="2" type="ORF">GCM10022295_07120</name>
</gene>
<feature type="region of interest" description="Disordered" evidence="1">
    <location>
        <begin position="43"/>
        <end position="91"/>
    </location>
</feature>
<name>A0ABP6V5G9_9ACTN</name>
<keyword evidence="3" id="KW-1185">Reference proteome</keyword>
<sequence length="91" mass="10628">MSAMPEREEPPTPDGGEGEPRLGNMSQVAAELGVSRQYVHTWRRTHDDFPQPHRRPGSTRDEWDLDEVRRYWDARDLRPGERTDLQGDDEQ</sequence>
<organism evidence="2 3">
    <name type="scientific">Streptomyces osmaniensis</name>
    <dbReference type="NCBI Taxonomy" id="593134"/>
    <lineage>
        <taxon>Bacteria</taxon>
        <taxon>Bacillati</taxon>
        <taxon>Actinomycetota</taxon>
        <taxon>Actinomycetes</taxon>
        <taxon>Kitasatosporales</taxon>
        <taxon>Streptomycetaceae</taxon>
        <taxon>Streptomyces</taxon>
    </lineage>
</organism>
<comment type="caution">
    <text evidence="2">The sequence shown here is derived from an EMBL/GenBank/DDBJ whole genome shotgun (WGS) entry which is preliminary data.</text>
</comment>
<accession>A0ABP6V5G9</accession>